<dbReference type="EMBL" id="PUJX01000021">
    <property type="protein sequence ID" value="TDB47602.1"/>
    <property type="molecule type" value="Genomic_DNA"/>
</dbReference>
<name>A0A4R4J3A4_PHOLU</name>
<organism evidence="1 2">
    <name type="scientific">Photorhabdus luminescens subsp. mexicana</name>
    <dbReference type="NCBI Taxonomy" id="2100167"/>
    <lineage>
        <taxon>Bacteria</taxon>
        <taxon>Pseudomonadati</taxon>
        <taxon>Pseudomonadota</taxon>
        <taxon>Gammaproteobacteria</taxon>
        <taxon>Enterobacterales</taxon>
        <taxon>Morganellaceae</taxon>
        <taxon>Photorhabdus</taxon>
    </lineage>
</organism>
<gene>
    <name evidence="1" type="ORF">C5468_18340</name>
</gene>
<proteinExistence type="predicted"/>
<evidence type="ECO:0000313" key="1">
    <source>
        <dbReference type="EMBL" id="TDB47602.1"/>
    </source>
</evidence>
<dbReference type="Proteomes" id="UP000295550">
    <property type="component" value="Unassembled WGS sequence"/>
</dbReference>
<comment type="caution">
    <text evidence="1">The sequence shown here is derived from an EMBL/GenBank/DDBJ whole genome shotgun (WGS) entry which is preliminary data.</text>
</comment>
<sequence length="73" mass="8901">MCQRRISKYVVYCERCYSEYILEEVRLDAIIKEMDFNFNTINIFITLFGFKPKNQIQEKGKTRKSEYRFNENG</sequence>
<reference evidence="1 2" key="1">
    <citation type="journal article" date="2019" name="Int. J. Syst. Evol. Microbiol.">
        <title>Photorhabdus khanii subsp. guanajuatensis subsp. nov., isolated from Heterorhabditis atacamensis, and Photorhabdus luminescens subsp. mexicana subsp. nov., isolated from Heterorhabditis mexicana entomopathogenic nematodes.</title>
        <authorList>
            <person name="Machado R.A.R."/>
            <person name="Bruno P."/>
            <person name="Arce C.C.M."/>
            <person name="Liechti N."/>
            <person name="Kohler A."/>
            <person name="Bernal J."/>
            <person name="Bruggmann R."/>
            <person name="Turlings T.C.J."/>
        </authorList>
    </citation>
    <scope>NUCLEOTIDE SEQUENCE [LARGE SCALE GENOMIC DNA]</scope>
    <source>
        <strain evidence="1 2">MEX47-22</strain>
    </source>
</reference>
<dbReference type="AlphaFoldDB" id="A0A4R4J3A4"/>
<evidence type="ECO:0000313" key="2">
    <source>
        <dbReference type="Proteomes" id="UP000295550"/>
    </source>
</evidence>
<protein>
    <submittedName>
        <fullName evidence="1">Uncharacterized protein</fullName>
    </submittedName>
</protein>
<accession>A0A4R4J3A4</accession>